<protein>
    <submittedName>
        <fullName evidence="1">Ferritin-like domain-containing protein</fullName>
    </submittedName>
</protein>
<keyword evidence="2" id="KW-1185">Reference proteome</keyword>
<dbReference type="OrthoDB" id="954262at2"/>
<gene>
    <name evidence="1" type="ORF">E5J99_12765</name>
</gene>
<evidence type="ECO:0000313" key="1">
    <source>
        <dbReference type="EMBL" id="TGE15474.1"/>
    </source>
</evidence>
<dbReference type="EMBL" id="SRLD01000023">
    <property type="protein sequence ID" value="TGE15474.1"/>
    <property type="molecule type" value="Genomic_DNA"/>
</dbReference>
<name>A0A4Z0PKD3_9BACT</name>
<reference evidence="1 2" key="1">
    <citation type="submission" date="2019-04" db="EMBL/GenBank/DDBJ databases">
        <authorList>
            <person name="Feng G."/>
            <person name="Zhang J."/>
            <person name="Zhu H."/>
        </authorList>
    </citation>
    <scope>NUCLEOTIDE SEQUENCE [LARGE SCALE GENOMIC DNA]</scope>
    <source>
        <strain evidence="1 2">JCM 17223</strain>
    </source>
</reference>
<proteinExistence type="predicted"/>
<dbReference type="SUPFAM" id="SSF47240">
    <property type="entry name" value="Ferritin-like"/>
    <property type="match status" value="1"/>
</dbReference>
<comment type="caution">
    <text evidence="1">The sequence shown here is derived from an EMBL/GenBank/DDBJ whole genome shotgun (WGS) entry which is preliminary data.</text>
</comment>
<evidence type="ECO:0000313" key="2">
    <source>
        <dbReference type="Proteomes" id="UP000297739"/>
    </source>
</evidence>
<dbReference type="Proteomes" id="UP000297739">
    <property type="component" value="Unassembled WGS sequence"/>
</dbReference>
<dbReference type="AlphaFoldDB" id="A0A4Z0PKD3"/>
<accession>A0A4Z0PKD3</accession>
<organism evidence="1 2">
    <name type="scientific">Hymenobacter elongatus</name>
    <dbReference type="NCBI Taxonomy" id="877208"/>
    <lineage>
        <taxon>Bacteria</taxon>
        <taxon>Pseudomonadati</taxon>
        <taxon>Bacteroidota</taxon>
        <taxon>Cytophagia</taxon>
        <taxon>Cytophagales</taxon>
        <taxon>Hymenobacteraceae</taxon>
        <taxon>Hymenobacter</taxon>
    </lineage>
</organism>
<dbReference type="InterPro" id="IPR009078">
    <property type="entry name" value="Ferritin-like_SF"/>
</dbReference>
<dbReference type="Pfam" id="PF13668">
    <property type="entry name" value="Ferritin_2"/>
    <property type="match status" value="1"/>
</dbReference>
<sequence length="221" mass="23526">MPLRLPVATTAQTGLFIVTTPSGTGTSSTPFTVLPQFVNVGTGDLGVLDYAYALEQLEAAFYAWVKAAPPADFFVAERENFTQIAAHEAIHRDFFKVVINRDAPGKIIPDLTPVFDTIDFTKRASVLNAARTFEDLGVAAHNGAAKFLSNAAYLVIMGKIVSVEARHSTYVRDLITPDSFASADVVDDVYGLDSAKSPAEVAALVNVFLVAGSKLDVSGLA</sequence>